<feature type="region of interest" description="Disordered" evidence="1">
    <location>
        <begin position="78"/>
        <end position="98"/>
    </location>
</feature>
<feature type="compositionally biased region" description="Low complexity" evidence="1">
    <location>
        <begin position="80"/>
        <end position="98"/>
    </location>
</feature>
<protein>
    <submittedName>
        <fullName evidence="2">Uncharacterized protein</fullName>
    </submittedName>
</protein>
<proteinExistence type="predicted"/>
<dbReference type="EMBL" id="CP059270">
    <property type="protein sequence ID" value="QLQ80447.1"/>
    <property type="molecule type" value="Genomic_DNA"/>
</dbReference>
<gene>
    <name evidence="2" type="ORF">HG537_0D04470</name>
</gene>
<keyword evidence="3" id="KW-1185">Reference proteome</keyword>
<accession>A0A7H9HUM8</accession>
<reference evidence="2 3" key="1">
    <citation type="submission" date="2020-06" db="EMBL/GenBank/DDBJ databases">
        <title>The yeast mating-type switching endonuclease HO is a domesticated member of an unorthodox homing genetic element family.</title>
        <authorList>
            <person name="Coughlan A.Y."/>
            <person name="Lombardi L."/>
            <person name="Braun-Galleani S."/>
            <person name="Martos A.R."/>
            <person name="Galeote V."/>
            <person name="Bigey F."/>
            <person name="Dequin S."/>
            <person name="Byrne K.P."/>
            <person name="Wolfe K.H."/>
        </authorList>
    </citation>
    <scope>NUCLEOTIDE SEQUENCE [LARGE SCALE GENOMIC DNA]</scope>
    <source>
        <strain evidence="2 3">CBS2947</strain>
    </source>
</reference>
<sequence length="159" mass="18401">MMKRTKTTSKRHSVFVDVRQSSYQTKNRSLEALASDIASTKTQSRSKLKRSSVLLDNTMVKDYNLAIRHFEKLDTRTLQSSSSDNSISSNSSTTSSLFSTHSTTSIRDLLYEDHDECQEHCEIVDKTQLRTKMMADDKNRLRVNDTEYDKHKRTSLHFE</sequence>
<dbReference type="Proteomes" id="UP000510647">
    <property type="component" value="Chromosome 4"/>
</dbReference>
<dbReference type="AlphaFoldDB" id="A0A7H9HUM8"/>
<organism evidence="2 3">
    <name type="scientific">Torulaspora globosa</name>
    <dbReference type="NCBI Taxonomy" id="48254"/>
    <lineage>
        <taxon>Eukaryota</taxon>
        <taxon>Fungi</taxon>
        <taxon>Dikarya</taxon>
        <taxon>Ascomycota</taxon>
        <taxon>Saccharomycotina</taxon>
        <taxon>Saccharomycetes</taxon>
        <taxon>Saccharomycetales</taxon>
        <taxon>Saccharomycetaceae</taxon>
        <taxon>Torulaspora</taxon>
    </lineage>
</organism>
<dbReference type="OrthoDB" id="4068551at2759"/>
<evidence type="ECO:0000313" key="3">
    <source>
        <dbReference type="Proteomes" id="UP000510647"/>
    </source>
</evidence>
<name>A0A7H9HUM8_9SACH</name>
<evidence type="ECO:0000256" key="1">
    <source>
        <dbReference type="SAM" id="MobiDB-lite"/>
    </source>
</evidence>
<evidence type="ECO:0000313" key="2">
    <source>
        <dbReference type="EMBL" id="QLQ80447.1"/>
    </source>
</evidence>